<dbReference type="SUPFAM" id="SSF53335">
    <property type="entry name" value="S-adenosyl-L-methionine-dependent methyltransferases"/>
    <property type="match status" value="1"/>
</dbReference>
<keyword evidence="3" id="KW-1185">Reference proteome</keyword>
<comment type="caution">
    <text evidence="2">The sequence shown here is derived from an EMBL/GenBank/DDBJ whole genome shotgun (WGS) entry which is preliminary data.</text>
</comment>
<gene>
    <name evidence="2" type="ORF">E8E12_010081</name>
</gene>
<dbReference type="GO" id="GO:0008168">
    <property type="term" value="F:methyltransferase activity"/>
    <property type="evidence" value="ECO:0007669"/>
    <property type="project" value="TreeGrafter"/>
</dbReference>
<dbReference type="AlphaFoldDB" id="A0A9P5C634"/>
<dbReference type="OrthoDB" id="2013972at2759"/>
<name>A0A9P5C634_9PLEO</name>
<accession>A0A9P5C634</accession>
<dbReference type="PANTHER" id="PTHR43591:SF105">
    <property type="entry name" value="METHYLTRANSFERASE DOMAIN-CONTAINING PROTEIN-RELATED"/>
    <property type="match status" value="1"/>
</dbReference>
<dbReference type="Pfam" id="PF13489">
    <property type="entry name" value="Methyltransf_23"/>
    <property type="match status" value="1"/>
</dbReference>
<dbReference type="Proteomes" id="UP000758155">
    <property type="component" value="Unassembled WGS sequence"/>
</dbReference>
<evidence type="ECO:0000313" key="3">
    <source>
        <dbReference type="Proteomes" id="UP000758155"/>
    </source>
</evidence>
<reference evidence="2" key="1">
    <citation type="submission" date="2019-04" db="EMBL/GenBank/DDBJ databases">
        <title>Sequencing of skin fungus with MAO and IRED activity.</title>
        <authorList>
            <person name="Marsaioli A.J."/>
            <person name="Bonatto J.M.C."/>
            <person name="Reis Junior O."/>
        </authorList>
    </citation>
    <scope>NUCLEOTIDE SEQUENCE</scope>
    <source>
        <strain evidence="2">28M1</strain>
    </source>
</reference>
<evidence type="ECO:0000313" key="2">
    <source>
        <dbReference type="EMBL" id="KAF3047534.1"/>
    </source>
</evidence>
<sequence>MAPVMRRPRPLSGATDLSDASARISTISISDRAIEVDPDNRSLSSADLEAETKSLTPSFRDVLHEYGRTYNKWKAGAYPFPNDDLELKRLYWQHEILKALFRRRNWFAPINRLPKKYPKRILDIGCGTGHWCREMAKEFPRSRVEGFDITPTEERMWPENCHVHVDDIRSKDWWGLANNYTYDYIHTRGWMESQELYPTVYCDDGTMPDDWPLKEWSQFQDEAAHDILGTPLRIANKLKKWYEQAGLVEVKEEIFRIPILEWAKEPQLKLLGKCMAWNMQMGLYGWSVNYFHRAFGWTESETRVRLARVYNCLGDKSVHAYFKVYVVYGRKPREGEEPSQVPRSADWPTPETAYNDGEF</sequence>
<evidence type="ECO:0008006" key="4">
    <source>
        <dbReference type="Google" id="ProtNLM"/>
    </source>
</evidence>
<dbReference type="EMBL" id="SWKV01000002">
    <property type="protein sequence ID" value="KAF3047534.1"/>
    <property type="molecule type" value="Genomic_DNA"/>
</dbReference>
<feature type="region of interest" description="Disordered" evidence="1">
    <location>
        <begin position="333"/>
        <end position="359"/>
    </location>
</feature>
<dbReference type="PANTHER" id="PTHR43591">
    <property type="entry name" value="METHYLTRANSFERASE"/>
    <property type="match status" value="1"/>
</dbReference>
<dbReference type="InterPro" id="IPR029063">
    <property type="entry name" value="SAM-dependent_MTases_sf"/>
</dbReference>
<protein>
    <recommendedName>
        <fullName evidence="4">Methyltransferase</fullName>
    </recommendedName>
</protein>
<evidence type="ECO:0000256" key="1">
    <source>
        <dbReference type="SAM" id="MobiDB-lite"/>
    </source>
</evidence>
<dbReference type="Gene3D" id="3.40.50.150">
    <property type="entry name" value="Vaccinia Virus protein VP39"/>
    <property type="match status" value="1"/>
</dbReference>
<proteinExistence type="predicted"/>
<dbReference type="CDD" id="cd02440">
    <property type="entry name" value="AdoMet_MTases"/>
    <property type="match status" value="1"/>
</dbReference>
<organism evidence="2 3">
    <name type="scientific">Didymella heteroderae</name>
    <dbReference type="NCBI Taxonomy" id="1769908"/>
    <lineage>
        <taxon>Eukaryota</taxon>
        <taxon>Fungi</taxon>
        <taxon>Dikarya</taxon>
        <taxon>Ascomycota</taxon>
        <taxon>Pezizomycotina</taxon>
        <taxon>Dothideomycetes</taxon>
        <taxon>Pleosporomycetidae</taxon>
        <taxon>Pleosporales</taxon>
        <taxon>Pleosporineae</taxon>
        <taxon>Didymellaceae</taxon>
        <taxon>Didymella</taxon>
    </lineage>
</organism>